<dbReference type="VEuPathDB" id="FungiDB:MFRU_042g00420"/>
<comment type="caution">
    <text evidence="2">The sequence shown here is derived from an EMBL/GenBank/DDBJ whole genome shotgun (WGS) entry which is preliminary data.</text>
</comment>
<reference evidence="2 3" key="1">
    <citation type="submission" date="2019-06" db="EMBL/GenBank/DDBJ databases">
        <title>Genome Sequence of the Brown Rot Fungal Pathogen Monilinia fructicola.</title>
        <authorList>
            <person name="De Miccolis Angelini R.M."/>
            <person name="Landi L."/>
            <person name="Abate D."/>
            <person name="Pollastro S."/>
            <person name="Romanazzi G."/>
            <person name="Faretra F."/>
        </authorList>
    </citation>
    <scope>NUCLEOTIDE SEQUENCE [LARGE SCALE GENOMIC DNA]</scope>
    <source>
        <strain evidence="2 3">Mfrc123</strain>
    </source>
</reference>
<feature type="region of interest" description="Disordered" evidence="1">
    <location>
        <begin position="1"/>
        <end position="22"/>
    </location>
</feature>
<dbReference type="AlphaFoldDB" id="A0A5M9JAA5"/>
<gene>
    <name evidence="2" type="ORF">EYC84_009083</name>
</gene>
<evidence type="ECO:0000313" key="3">
    <source>
        <dbReference type="Proteomes" id="UP000322873"/>
    </source>
</evidence>
<dbReference type="Proteomes" id="UP000322873">
    <property type="component" value="Unassembled WGS sequence"/>
</dbReference>
<feature type="compositionally biased region" description="Polar residues" evidence="1">
    <location>
        <begin position="38"/>
        <end position="53"/>
    </location>
</feature>
<evidence type="ECO:0000256" key="1">
    <source>
        <dbReference type="SAM" id="MobiDB-lite"/>
    </source>
</evidence>
<feature type="region of interest" description="Disordered" evidence="1">
    <location>
        <begin position="34"/>
        <end position="106"/>
    </location>
</feature>
<proteinExistence type="predicted"/>
<organism evidence="2 3">
    <name type="scientific">Monilinia fructicola</name>
    <name type="common">Brown rot fungus</name>
    <name type="synonym">Ciboria fructicola</name>
    <dbReference type="NCBI Taxonomy" id="38448"/>
    <lineage>
        <taxon>Eukaryota</taxon>
        <taxon>Fungi</taxon>
        <taxon>Dikarya</taxon>
        <taxon>Ascomycota</taxon>
        <taxon>Pezizomycotina</taxon>
        <taxon>Leotiomycetes</taxon>
        <taxon>Helotiales</taxon>
        <taxon>Sclerotiniaceae</taxon>
        <taxon>Monilinia</taxon>
    </lineage>
</organism>
<keyword evidence="3" id="KW-1185">Reference proteome</keyword>
<accession>A0A5M9JAA5</accession>
<sequence>MMNLSSKTKTSLENKNQPGLVLVPRAKLPVLKLDNGTAVDSQSSVKTGASVSPQKGDGVKKVKHGLPNGNGGSASVDRAESQDNNSPIEKDDGALGPMSPESIEGT</sequence>
<dbReference type="EMBL" id="VICG01000012">
    <property type="protein sequence ID" value="KAA8566528.1"/>
    <property type="molecule type" value="Genomic_DNA"/>
</dbReference>
<name>A0A5M9JAA5_MONFR</name>
<evidence type="ECO:0000313" key="2">
    <source>
        <dbReference type="EMBL" id="KAA8566528.1"/>
    </source>
</evidence>
<protein>
    <submittedName>
        <fullName evidence="2">Uncharacterized protein</fullName>
    </submittedName>
</protein>
<feature type="compositionally biased region" description="Polar residues" evidence="1">
    <location>
        <begin position="1"/>
        <end position="17"/>
    </location>
</feature>